<proteinExistence type="predicted"/>
<dbReference type="EnsemblPlants" id="Pp3c25_2410V3.1">
    <property type="protein sequence ID" value="Pp3c25_2410V3.1"/>
    <property type="gene ID" value="Pp3c25_2410"/>
</dbReference>
<dbReference type="AlphaFoldDB" id="A0A2K1IDJ1"/>
<evidence type="ECO:0000313" key="3">
    <source>
        <dbReference type="EnsemblPlants" id="Pp3c25_2410V3.1"/>
    </source>
</evidence>
<gene>
    <name evidence="3" type="primary">LOC112277158</name>
    <name evidence="2" type="ORF">PHYPA_029492</name>
</gene>
<dbReference type="PaxDb" id="3218-PP1S233_46V6.1"/>
<sequence>MEEESDLGSCSSSVAIPYKWEAVPGRPIIEPSPVVEPWMSPLRPPPCIRSSPKPQSFTFEGFEPDLPALPETQLAVKVLKKLSRLRRKSVNATSCFTSDAARVIENSGQLFPLEDLDSSYDSDVVSDQSGTPCSLASSESSFFGSNNSTPYVNIATPSSPSTVSARPSSCRVEDADSQGEEDGSDNEKTLCGPHESAWHQPLDEVPACEIPHKWQLRRSYSTLVPALLRNSTSSRSFKRLSLGRRTDPPVRMSPR</sequence>
<evidence type="ECO:0000313" key="4">
    <source>
        <dbReference type="Proteomes" id="UP000006727"/>
    </source>
</evidence>
<dbReference type="EMBL" id="ABEU02000025">
    <property type="protein sequence ID" value="PNR27340.1"/>
    <property type="molecule type" value="Genomic_DNA"/>
</dbReference>
<dbReference type="Gramene" id="Pp3c25_2410V3.1">
    <property type="protein sequence ID" value="Pp3c25_2410V3.1"/>
    <property type="gene ID" value="Pp3c25_2410"/>
</dbReference>
<dbReference type="EnsemblPlants" id="Pp3c25_2410V3.2">
    <property type="protein sequence ID" value="Pp3c25_2410V3.2"/>
    <property type="gene ID" value="Pp3c25_2410"/>
</dbReference>
<dbReference type="GeneID" id="112277158"/>
<feature type="region of interest" description="Disordered" evidence="1">
    <location>
        <begin position="235"/>
        <end position="255"/>
    </location>
</feature>
<dbReference type="Proteomes" id="UP000006727">
    <property type="component" value="Chromosome 25"/>
</dbReference>
<dbReference type="Gramene" id="Pp3c25_2410V3.2">
    <property type="protein sequence ID" value="Pp3c25_2410V3.2"/>
    <property type="gene ID" value="Pp3c25_2410"/>
</dbReference>
<reference evidence="3" key="3">
    <citation type="submission" date="2020-12" db="UniProtKB">
        <authorList>
            <consortium name="EnsemblPlants"/>
        </authorList>
    </citation>
    <scope>IDENTIFICATION</scope>
</reference>
<reference evidence="2 4" key="1">
    <citation type="journal article" date="2008" name="Science">
        <title>The Physcomitrella genome reveals evolutionary insights into the conquest of land by plants.</title>
        <authorList>
            <person name="Rensing S."/>
            <person name="Lang D."/>
            <person name="Zimmer A."/>
            <person name="Terry A."/>
            <person name="Salamov A."/>
            <person name="Shapiro H."/>
            <person name="Nishiyama T."/>
            <person name="Perroud P.-F."/>
            <person name="Lindquist E."/>
            <person name="Kamisugi Y."/>
            <person name="Tanahashi T."/>
            <person name="Sakakibara K."/>
            <person name="Fujita T."/>
            <person name="Oishi K."/>
            <person name="Shin-I T."/>
            <person name="Kuroki Y."/>
            <person name="Toyoda A."/>
            <person name="Suzuki Y."/>
            <person name="Hashimoto A."/>
            <person name="Yamaguchi K."/>
            <person name="Sugano A."/>
            <person name="Kohara Y."/>
            <person name="Fujiyama A."/>
            <person name="Anterola A."/>
            <person name="Aoki S."/>
            <person name="Ashton N."/>
            <person name="Barbazuk W.B."/>
            <person name="Barker E."/>
            <person name="Bennetzen J."/>
            <person name="Bezanilla M."/>
            <person name="Blankenship R."/>
            <person name="Cho S.H."/>
            <person name="Dutcher S."/>
            <person name="Estelle M."/>
            <person name="Fawcett J.A."/>
            <person name="Gundlach H."/>
            <person name="Hanada K."/>
            <person name="Heyl A."/>
            <person name="Hicks K.A."/>
            <person name="Hugh J."/>
            <person name="Lohr M."/>
            <person name="Mayer K."/>
            <person name="Melkozernov A."/>
            <person name="Murata T."/>
            <person name="Nelson D."/>
            <person name="Pils B."/>
            <person name="Prigge M."/>
            <person name="Reiss B."/>
            <person name="Renner T."/>
            <person name="Rombauts S."/>
            <person name="Rushton P."/>
            <person name="Sanderfoot A."/>
            <person name="Schween G."/>
            <person name="Shiu S.-H."/>
            <person name="Stueber K."/>
            <person name="Theodoulou F.L."/>
            <person name="Tu H."/>
            <person name="Van de Peer Y."/>
            <person name="Verrier P.J."/>
            <person name="Waters E."/>
            <person name="Wood A."/>
            <person name="Yang L."/>
            <person name="Cove D."/>
            <person name="Cuming A."/>
            <person name="Hasebe M."/>
            <person name="Lucas S."/>
            <person name="Mishler D.B."/>
            <person name="Reski R."/>
            <person name="Grigoriev I."/>
            <person name="Quatrano R.S."/>
            <person name="Boore J.L."/>
        </authorList>
    </citation>
    <scope>NUCLEOTIDE SEQUENCE [LARGE SCALE GENOMIC DNA]</scope>
    <source>
        <strain evidence="3 4">cv. Gransden 2004</strain>
    </source>
</reference>
<protein>
    <submittedName>
        <fullName evidence="2 3">Uncharacterized protein</fullName>
    </submittedName>
</protein>
<evidence type="ECO:0000256" key="1">
    <source>
        <dbReference type="SAM" id="MobiDB-lite"/>
    </source>
</evidence>
<organism evidence="2">
    <name type="scientific">Physcomitrium patens</name>
    <name type="common">Spreading-leaved earth moss</name>
    <name type="synonym">Physcomitrella patens</name>
    <dbReference type="NCBI Taxonomy" id="3218"/>
    <lineage>
        <taxon>Eukaryota</taxon>
        <taxon>Viridiplantae</taxon>
        <taxon>Streptophyta</taxon>
        <taxon>Embryophyta</taxon>
        <taxon>Bryophyta</taxon>
        <taxon>Bryophytina</taxon>
        <taxon>Bryopsida</taxon>
        <taxon>Funariidae</taxon>
        <taxon>Funariales</taxon>
        <taxon>Funariaceae</taxon>
        <taxon>Physcomitrium</taxon>
    </lineage>
</organism>
<keyword evidence="4" id="KW-1185">Reference proteome</keyword>
<reference evidence="2 4" key="2">
    <citation type="journal article" date="2018" name="Plant J.">
        <title>The Physcomitrella patens chromosome-scale assembly reveals moss genome structure and evolution.</title>
        <authorList>
            <person name="Lang D."/>
            <person name="Ullrich K.K."/>
            <person name="Murat F."/>
            <person name="Fuchs J."/>
            <person name="Jenkins J."/>
            <person name="Haas F.B."/>
            <person name="Piednoel M."/>
            <person name="Gundlach H."/>
            <person name="Van Bel M."/>
            <person name="Meyberg R."/>
            <person name="Vives C."/>
            <person name="Morata J."/>
            <person name="Symeonidi A."/>
            <person name="Hiss M."/>
            <person name="Muchero W."/>
            <person name="Kamisugi Y."/>
            <person name="Saleh O."/>
            <person name="Blanc G."/>
            <person name="Decker E.L."/>
            <person name="van Gessel N."/>
            <person name="Grimwood J."/>
            <person name="Hayes R.D."/>
            <person name="Graham S.W."/>
            <person name="Gunter L.E."/>
            <person name="McDaniel S.F."/>
            <person name="Hoernstein S.N.W."/>
            <person name="Larsson A."/>
            <person name="Li F.W."/>
            <person name="Perroud P.F."/>
            <person name="Phillips J."/>
            <person name="Ranjan P."/>
            <person name="Rokshar D.S."/>
            <person name="Rothfels C.J."/>
            <person name="Schneider L."/>
            <person name="Shu S."/>
            <person name="Stevenson D.W."/>
            <person name="Thummler F."/>
            <person name="Tillich M."/>
            <person name="Villarreal Aguilar J.C."/>
            <person name="Widiez T."/>
            <person name="Wong G.K."/>
            <person name="Wymore A."/>
            <person name="Zhang Y."/>
            <person name="Zimmer A.D."/>
            <person name="Quatrano R.S."/>
            <person name="Mayer K.F.X."/>
            <person name="Goodstein D."/>
            <person name="Casacuberta J.M."/>
            <person name="Vandepoele K."/>
            <person name="Reski R."/>
            <person name="Cuming A.C."/>
            <person name="Tuskan G.A."/>
            <person name="Maumus F."/>
            <person name="Salse J."/>
            <person name="Schmutz J."/>
            <person name="Rensing S.A."/>
        </authorList>
    </citation>
    <scope>NUCLEOTIDE SEQUENCE [LARGE SCALE GENOMIC DNA]</scope>
    <source>
        <strain evidence="3 4">cv. Gransden 2004</strain>
    </source>
</reference>
<name>A0A2K1IDJ1_PHYPA</name>
<feature type="compositionally biased region" description="Low complexity" evidence="1">
    <location>
        <begin position="121"/>
        <end position="148"/>
    </location>
</feature>
<dbReference type="RefSeq" id="XP_024364969.1">
    <property type="nucleotide sequence ID" value="XM_024509201.2"/>
</dbReference>
<accession>A0A2K1IDJ1</accession>
<feature type="region of interest" description="Disordered" evidence="1">
    <location>
        <begin position="121"/>
        <end position="197"/>
    </location>
</feature>
<feature type="compositionally biased region" description="Acidic residues" evidence="1">
    <location>
        <begin position="175"/>
        <end position="184"/>
    </location>
</feature>
<feature type="compositionally biased region" description="Low complexity" evidence="1">
    <location>
        <begin position="155"/>
        <end position="169"/>
    </location>
</feature>
<evidence type="ECO:0000313" key="2">
    <source>
        <dbReference type="EMBL" id="PNR27340.1"/>
    </source>
</evidence>